<dbReference type="Pfam" id="PF00534">
    <property type="entry name" value="Glycos_transf_1"/>
    <property type="match status" value="1"/>
</dbReference>
<dbReference type="SUPFAM" id="SSF53756">
    <property type="entry name" value="UDP-Glycosyltransferase/glycogen phosphorylase"/>
    <property type="match status" value="1"/>
</dbReference>
<dbReference type="RefSeq" id="WP_162445579.1">
    <property type="nucleotide sequence ID" value="NZ_CP048222.1"/>
</dbReference>
<name>A0A6C0GPT2_9BACT</name>
<dbReference type="GO" id="GO:0016757">
    <property type="term" value="F:glycosyltransferase activity"/>
    <property type="evidence" value="ECO:0007669"/>
    <property type="project" value="InterPro"/>
</dbReference>
<dbReference type="PANTHER" id="PTHR12526">
    <property type="entry name" value="GLYCOSYLTRANSFERASE"/>
    <property type="match status" value="1"/>
</dbReference>
<dbReference type="InterPro" id="IPR001296">
    <property type="entry name" value="Glyco_trans_1"/>
</dbReference>
<accession>A0A6C0GPT2</accession>
<sequence>MKNAAKMIRLAIIAPEKNPYSTTFIQAHKELLEAKISYLYGVFFPAHTQDDVPLISTSIVTTAKKIVYSRILGKEPGYLRKRALYNYLKTHHIEAVLAEFGPTGAEVFPVCQLAGIPLIVHFHGFDAWVDSILEKYKSRYRQMFEYASYIIVVSRDMEQQLLKLGAPRAKVIYNCYGPRDIFFYLNSNFEKINYLAVGRFVEKKAPYLTVMAFAEVLKQIPEARLTMIGDGELLPICKNITTGLGISHAIEFTGALSHEETCKLFEKSFCFIQHSIVAENGDSEGTPVAILEASAAGLPVVATCHAGIKEAIVHGKTGFLVEEKDIKGMAHCMIRLAKDRPLAKQTGEQGRRFVSESFSMQQHISKLNELLKQLVIKK</sequence>
<dbReference type="KEGG" id="rhoz:GXP67_24560"/>
<dbReference type="AlphaFoldDB" id="A0A6C0GPT2"/>
<reference evidence="3 4" key="1">
    <citation type="submission" date="2020-01" db="EMBL/GenBank/DDBJ databases">
        <authorList>
            <person name="Kim M.K."/>
        </authorList>
    </citation>
    <scope>NUCLEOTIDE SEQUENCE [LARGE SCALE GENOMIC DNA]</scope>
    <source>
        <strain evidence="3 4">172606-1</strain>
    </source>
</reference>
<dbReference type="InterPro" id="IPR028098">
    <property type="entry name" value="Glyco_trans_4-like_N"/>
</dbReference>
<organism evidence="3 4">
    <name type="scientific">Rhodocytophaga rosea</name>
    <dbReference type="NCBI Taxonomy" id="2704465"/>
    <lineage>
        <taxon>Bacteria</taxon>
        <taxon>Pseudomonadati</taxon>
        <taxon>Bacteroidota</taxon>
        <taxon>Cytophagia</taxon>
        <taxon>Cytophagales</taxon>
        <taxon>Rhodocytophagaceae</taxon>
        <taxon>Rhodocytophaga</taxon>
    </lineage>
</organism>
<evidence type="ECO:0000313" key="3">
    <source>
        <dbReference type="EMBL" id="QHT69592.1"/>
    </source>
</evidence>
<dbReference type="Pfam" id="PF13439">
    <property type="entry name" value="Glyco_transf_4"/>
    <property type="match status" value="1"/>
</dbReference>
<evidence type="ECO:0000259" key="2">
    <source>
        <dbReference type="Pfam" id="PF13439"/>
    </source>
</evidence>
<feature type="domain" description="Glycosyl transferase family 1" evidence="1">
    <location>
        <begin position="185"/>
        <end position="352"/>
    </location>
</feature>
<gene>
    <name evidence="3" type="ORF">GXP67_24560</name>
</gene>
<evidence type="ECO:0000259" key="1">
    <source>
        <dbReference type="Pfam" id="PF00534"/>
    </source>
</evidence>
<protein>
    <submittedName>
        <fullName evidence="3">Glycosyltransferase</fullName>
    </submittedName>
</protein>
<dbReference type="PANTHER" id="PTHR12526:SF630">
    <property type="entry name" value="GLYCOSYLTRANSFERASE"/>
    <property type="match status" value="1"/>
</dbReference>
<keyword evidence="4" id="KW-1185">Reference proteome</keyword>
<dbReference type="EMBL" id="CP048222">
    <property type="protein sequence ID" value="QHT69592.1"/>
    <property type="molecule type" value="Genomic_DNA"/>
</dbReference>
<dbReference type="Gene3D" id="3.40.50.2000">
    <property type="entry name" value="Glycogen Phosphorylase B"/>
    <property type="match status" value="2"/>
</dbReference>
<proteinExistence type="predicted"/>
<feature type="domain" description="Glycosyltransferase subfamily 4-like N-terminal" evidence="2">
    <location>
        <begin position="68"/>
        <end position="175"/>
    </location>
</feature>
<evidence type="ECO:0000313" key="4">
    <source>
        <dbReference type="Proteomes" id="UP000480178"/>
    </source>
</evidence>
<dbReference type="Proteomes" id="UP000480178">
    <property type="component" value="Chromosome"/>
</dbReference>
<keyword evidence="3" id="KW-0808">Transferase</keyword>